<dbReference type="Gene3D" id="1.10.287.70">
    <property type="match status" value="1"/>
</dbReference>
<dbReference type="PANTHER" id="PTHR47958">
    <property type="entry name" value="ATP-DEPENDENT RNA HELICASE DBP3"/>
    <property type="match status" value="1"/>
</dbReference>
<dbReference type="GO" id="GO:0016020">
    <property type="term" value="C:membrane"/>
    <property type="evidence" value="ECO:0007669"/>
    <property type="project" value="UniProtKB-SubCell"/>
</dbReference>
<evidence type="ECO:0000256" key="4">
    <source>
        <dbReference type="ARBA" id="ARBA00022741"/>
    </source>
</evidence>
<dbReference type="InterPro" id="IPR056421">
    <property type="entry name" value="TPR_GEMI5"/>
</dbReference>
<dbReference type="InterPro" id="IPR027417">
    <property type="entry name" value="P-loop_NTPase"/>
</dbReference>
<keyword evidence="6" id="KW-0347">Helicase</keyword>
<feature type="repeat" description="WD" evidence="10">
    <location>
        <begin position="75"/>
        <end position="107"/>
    </location>
</feature>
<keyword evidence="5" id="KW-0378">Hydrolase</keyword>
<dbReference type="SMART" id="SM00490">
    <property type="entry name" value="HELICc"/>
    <property type="match status" value="1"/>
</dbReference>
<evidence type="ECO:0000313" key="15">
    <source>
        <dbReference type="EMBL" id="CAI3978442.1"/>
    </source>
</evidence>
<evidence type="ECO:0000256" key="6">
    <source>
        <dbReference type="ARBA" id="ARBA00022806"/>
    </source>
</evidence>
<dbReference type="PROSITE" id="PS50082">
    <property type="entry name" value="WD_REPEATS_2"/>
    <property type="match status" value="1"/>
</dbReference>
<evidence type="ECO:0000256" key="3">
    <source>
        <dbReference type="ARBA" id="ARBA00022692"/>
    </source>
</evidence>
<dbReference type="Gene3D" id="2.130.10.10">
    <property type="entry name" value="YVTN repeat-like/Quinoprotein amine dehydrogenase"/>
    <property type="match status" value="1"/>
</dbReference>
<dbReference type="SMART" id="SM00487">
    <property type="entry name" value="DEXDc"/>
    <property type="match status" value="1"/>
</dbReference>
<keyword evidence="9 12" id="KW-0472">Membrane</keyword>
<dbReference type="InterPro" id="IPR001680">
    <property type="entry name" value="WD40_rpt"/>
</dbReference>
<dbReference type="EMBL" id="CAMXCT010000412">
    <property type="protein sequence ID" value="CAI3978442.1"/>
    <property type="molecule type" value="Genomic_DNA"/>
</dbReference>
<proteinExistence type="predicted"/>
<feature type="transmembrane region" description="Helical" evidence="12">
    <location>
        <begin position="1187"/>
        <end position="1205"/>
    </location>
</feature>
<evidence type="ECO:0000256" key="11">
    <source>
        <dbReference type="SAM" id="MobiDB-lite"/>
    </source>
</evidence>
<comment type="subcellular location">
    <subcellularLocation>
        <location evidence="1">Membrane</location>
        <topology evidence="1">Multi-pass membrane protein</topology>
    </subcellularLocation>
</comment>
<evidence type="ECO:0000256" key="2">
    <source>
        <dbReference type="ARBA" id="ARBA00012552"/>
    </source>
</evidence>
<feature type="transmembrane region" description="Helical" evidence="12">
    <location>
        <begin position="1212"/>
        <end position="1231"/>
    </location>
</feature>
<evidence type="ECO:0000256" key="5">
    <source>
        <dbReference type="ARBA" id="ARBA00022801"/>
    </source>
</evidence>
<keyword evidence="8 12" id="KW-1133">Transmembrane helix</keyword>
<dbReference type="InterPro" id="IPR005821">
    <property type="entry name" value="Ion_trans_dom"/>
</dbReference>
<dbReference type="Pfam" id="PF00271">
    <property type="entry name" value="Helicase_C"/>
    <property type="match status" value="1"/>
</dbReference>
<feature type="transmembrane region" description="Helical" evidence="12">
    <location>
        <begin position="1292"/>
        <end position="1316"/>
    </location>
</feature>
<sequence length="1393" mass="153617">MRQAAARLVGHTSYVRGLLWHTELPHILQGYPAGAQHGVAGVQWVVGLDDSRLGRRGEQVDPMGHDGMMWCLYTAYEHHADVYGLAMHPERPFFLVSSSRDTTIRFWIFEDLVRPMLVSVLLRPDQMLEMLGGSIEEAMALFSTEGAKSIKKLYGKASHTLATELTLPAAQTRPVPIQVYQKILTFFLYRQGLEDFWGLIANIRGEMLPGGMNTHRGFFHERELIACQKSKALELASGRSKIGIGSKQEERLQRAAQIMLRVGDLRSYCRFMAQAGHWERAICIAPAVSLKFWQELSSEYVETLSAEADIQEAAPFLLSTGRSSALVDAFIGRGDLDHAFVVAKAECDQLLPTQLSGSSQPPAPKPPPSDDARAKLEDLGGFSPINGIFGRRKSAARRSAIRIPAAAAEVEPDEQQEQREAAKRKRKRSSAAAPAPTQAPAPRRSATSGAARRRQAKEAAATTNGVEVATAATAATVSTSPAIPAVLAVAVFGDTTLEPWTTFELLKGGGKFPQILTSYMAKFKAFKEPTAIQAHCWPYACAGRHVIGISKTGSGKTLAFLLPALRKVLSFKHAATPSFGPYALVLTPTRELAIQIARDATGLCKATRIRMACLYGGTSKAQQIKSLDFGVDLLICTPGRLHDLVNKPDKYTGQSILSLSMVHFLVLDEADCLLDLGFEHQVRHIFQQLADHPQILCFSATWPKKVQTLTEDMMPKAVHIRVGAESHEGITGNQDVRQHVRLLRREEDRFKELCKILRSHQAEASIIFCGLKKTAAALSRWLREEGFSCGALHGNLTQPERQEVMERFRQEEVNVLVATDVAARGLDLKRVSVVVSYEPAVSLDAHVHRIGRTGRAGKKGEAYSLLQSEDVTTARLLVQSFQSAGQAIPEAVLSLSQAEPPAEPNSGRVTKVVSRRRENGMPVMGECRDVSPGCVQVYSVVLAYVLADLLELPKDPLLLKFLAMSAEHDELYDVAAEYLLQHPQESLRNYVSISRPEQQDRAAQCQAEGRTAEAILAYACARQGEQAVRLATDALMQLFQSPEGWTLAEAGVFWASAMDAAIDGALGAFRSKLLQWSLELEVSFLEHRIKQELHSDPPSVTWADHDPSLSDEANSSVVNVDTVEEVDPRGTAASQTSQPGADLHKVMRARLAAQLIRTIPYGSSHRTLEFRAESVSSCFTTLAHSPYFDLLWALIIASNAAFLGIQLNFRETNFFVVHFIYACLFALELLLRVVSDGPRRYFLGRGWAWNWLDVLVVSAAWIDIILEVLGSSDKTDVNSSVRVLRLFRVSRLLRIVKTIWIVRFVGALRTLVSSLVDTLKPLFWAMVLLFIIIYIAGVLFTDVVLEHKENHEQDANATRFFGSLSVSIETLFRSISGGYDWAGAADALRPLGE</sequence>
<keyword evidence="10" id="KW-0853">WD repeat</keyword>
<feature type="compositionally biased region" description="Low complexity" evidence="11">
    <location>
        <begin position="430"/>
        <end position="450"/>
    </location>
</feature>
<dbReference type="GO" id="GO:0016787">
    <property type="term" value="F:hydrolase activity"/>
    <property type="evidence" value="ECO:0007669"/>
    <property type="project" value="UniProtKB-KW"/>
</dbReference>
<dbReference type="InterPro" id="IPR011545">
    <property type="entry name" value="DEAD/DEAH_box_helicase_dom"/>
</dbReference>
<dbReference type="EMBL" id="CAMXCT030000412">
    <property type="protein sequence ID" value="CAL4765754.1"/>
    <property type="molecule type" value="Genomic_DNA"/>
</dbReference>
<gene>
    <name evidence="15" type="ORF">C1SCF055_LOCUS6494</name>
</gene>
<dbReference type="InterPro" id="IPR044742">
    <property type="entry name" value="DEAD/DEAH_RhlB"/>
</dbReference>
<dbReference type="CDD" id="cd00268">
    <property type="entry name" value="DEADc"/>
    <property type="match status" value="1"/>
</dbReference>
<dbReference type="Pfam" id="PF00270">
    <property type="entry name" value="DEAD"/>
    <property type="match status" value="1"/>
</dbReference>
<dbReference type="GO" id="GO:0005524">
    <property type="term" value="F:ATP binding"/>
    <property type="evidence" value="ECO:0007669"/>
    <property type="project" value="UniProtKB-KW"/>
</dbReference>
<dbReference type="InterPro" id="IPR027359">
    <property type="entry name" value="Volt_channel_dom_sf"/>
</dbReference>
<feature type="compositionally biased region" description="Basic and acidic residues" evidence="11">
    <location>
        <begin position="368"/>
        <end position="377"/>
    </location>
</feature>
<feature type="region of interest" description="Disordered" evidence="11">
    <location>
        <begin position="353"/>
        <end position="377"/>
    </location>
</feature>
<dbReference type="Gene3D" id="3.40.50.300">
    <property type="entry name" value="P-loop containing nucleotide triphosphate hydrolases"/>
    <property type="match status" value="2"/>
</dbReference>
<dbReference type="GO" id="GO:0005216">
    <property type="term" value="F:monoatomic ion channel activity"/>
    <property type="evidence" value="ECO:0007669"/>
    <property type="project" value="InterPro"/>
</dbReference>
<dbReference type="GO" id="GO:0003724">
    <property type="term" value="F:RNA helicase activity"/>
    <property type="evidence" value="ECO:0007669"/>
    <property type="project" value="UniProtKB-EC"/>
</dbReference>
<evidence type="ECO:0000259" key="14">
    <source>
        <dbReference type="PROSITE" id="PS51194"/>
    </source>
</evidence>
<feature type="transmembrane region" description="Helical" evidence="12">
    <location>
        <begin position="1251"/>
        <end position="1271"/>
    </location>
</feature>
<keyword evidence="7" id="KW-0067">ATP-binding</keyword>
<evidence type="ECO:0000256" key="8">
    <source>
        <dbReference type="ARBA" id="ARBA00022989"/>
    </source>
</evidence>
<dbReference type="OrthoDB" id="2161379at2759"/>
<dbReference type="Gene3D" id="1.20.120.350">
    <property type="entry name" value="Voltage-gated potassium channels. Chain C"/>
    <property type="match status" value="1"/>
</dbReference>
<feature type="region of interest" description="Disordered" evidence="11">
    <location>
        <begin position="407"/>
        <end position="465"/>
    </location>
</feature>
<dbReference type="PROSITE" id="PS51194">
    <property type="entry name" value="HELICASE_CTER"/>
    <property type="match status" value="1"/>
</dbReference>
<name>A0A9P1FLI2_9DINO</name>
<evidence type="ECO:0000313" key="17">
    <source>
        <dbReference type="Proteomes" id="UP001152797"/>
    </source>
</evidence>
<dbReference type="CDD" id="cd18787">
    <property type="entry name" value="SF2_C_DEAD"/>
    <property type="match status" value="1"/>
</dbReference>
<dbReference type="Proteomes" id="UP001152797">
    <property type="component" value="Unassembled WGS sequence"/>
</dbReference>
<evidence type="ECO:0000259" key="13">
    <source>
        <dbReference type="PROSITE" id="PS51192"/>
    </source>
</evidence>
<dbReference type="EC" id="3.6.4.13" evidence="2"/>
<evidence type="ECO:0000313" key="16">
    <source>
        <dbReference type="EMBL" id="CAL1131817.1"/>
    </source>
</evidence>
<dbReference type="InterPro" id="IPR014001">
    <property type="entry name" value="Helicase_ATP-bd"/>
</dbReference>
<evidence type="ECO:0000256" key="1">
    <source>
        <dbReference type="ARBA" id="ARBA00004141"/>
    </source>
</evidence>
<dbReference type="EMBL" id="CAMXCT020000412">
    <property type="protein sequence ID" value="CAL1131817.1"/>
    <property type="molecule type" value="Genomic_DNA"/>
</dbReference>
<dbReference type="Pfam" id="PF00400">
    <property type="entry name" value="WD40"/>
    <property type="match status" value="1"/>
</dbReference>
<keyword evidence="4" id="KW-0547">Nucleotide-binding</keyword>
<dbReference type="GO" id="GO:0003676">
    <property type="term" value="F:nucleic acid binding"/>
    <property type="evidence" value="ECO:0007669"/>
    <property type="project" value="InterPro"/>
</dbReference>
<dbReference type="SMART" id="SM00320">
    <property type="entry name" value="WD40"/>
    <property type="match status" value="1"/>
</dbReference>
<feature type="non-terminal residue" evidence="15">
    <location>
        <position position="1393"/>
    </location>
</feature>
<comment type="caution">
    <text evidence="15">The sequence shown here is derived from an EMBL/GenBank/DDBJ whole genome shotgun (WGS) entry which is preliminary data.</text>
</comment>
<dbReference type="Pfam" id="PF23774">
    <property type="entry name" value="TPR_GEMI5"/>
    <property type="match status" value="1"/>
</dbReference>
<accession>A0A9P1FLI2</accession>
<keyword evidence="3 12" id="KW-0812">Transmembrane</keyword>
<feature type="domain" description="Helicase C-terminal" evidence="14">
    <location>
        <begin position="735"/>
        <end position="896"/>
    </location>
</feature>
<dbReference type="InterPro" id="IPR015943">
    <property type="entry name" value="WD40/YVTN_repeat-like_dom_sf"/>
</dbReference>
<dbReference type="Pfam" id="PF00520">
    <property type="entry name" value="Ion_trans"/>
    <property type="match status" value="1"/>
</dbReference>
<reference evidence="15" key="1">
    <citation type="submission" date="2022-10" db="EMBL/GenBank/DDBJ databases">
        <authorList>
            <person name="Chen Y."/>
            <person name="Dougan E. K."/>
            <person name="Chan C."/>
            <person name="Rhodes N."/>
            <person name="Thang M."/>
        </authorList>
    </citation>
    <scope>NUCLEOTIDE SEQUENCE</scope>
</reference>
<dbReference type="PROSITE" id="PS51192">
    <property type="entry name" value="HELICASE_ATP_BIND_1"/>
    <property type="match status" value="1"/>
</dbReference>
<evidence type="ECO:0000256" key="9">
    <source>
        <dbReference type="ARBA" id="ARBA00023136"/>
    </source>
</evidence>
<evidence type="ECO:0000256" key="7">
    <source>
        <dbReference type="ARBA" id="ARBA00022840"/>
    </source>
</evidence>
<protein>
    <recommendedName>
        <fullName evidence="2">RNA helicase</fullName>
        <ecNumber evidence="2">3.6.4.13</ecNumber>
    </recommendedName>
</protein>
<dbReference type="SUPFAM" id="SSF52540">
    <property type="entry name" value="P-loop containing nucleoside triphosphate hydrolases"/>
    <property type="match status" value="1"/>
</dbReference>
<dbReference type="SUPFAM" id="SSF81324">
    <property type="entry name" value="Voltage-gated potassium channels"/>
    <property type="match status" value="1"/>
</dbReference>
<reference evidence="16" key="2">
    <citation type="submission" date="2024-04" db="EMBL/GenBank/DDBJ databases">
        <authorList>
            <person name="Chen Y."/>
            <person name="Shah S."/>
            <person name="Dougan E. K."/>
            <person name="Thang M."/>
            <person name="Chan C."/>
        </authorList>
    </citation>
    <scope>NUCLEOTIDE SEQUENCE [LARGE SCALE GENOMIC DNA]</scope>
</reference>
<dbReference type="InterPro" id="IPR001650">
    <property type="entry name" value="Helicase_C-like"/>
</dbReference>
<keyword evidence="17" id="KW-1185">Reference proteome</keyword>
<feature type="domain" description="Helicase ATP-binding" evidence="13">
    <location>
        <begin position="537"/>
        <end position="720"/>
    </location>
</feature>
<evidence type="ECO:0000256" key="10">
    <source>
        <dbReference type="PROSITE-ProRule" id="PRU00221"/>
    </source>
</evidence>
<evidence type="ECO:0000256" key="12">
    <source>
        <dbReference type="SAM" id="Phobius"/>
    </source>
</evidence>
<organism evidence="15">
    <name type="scientific">Cladocopium goreaui</name>
    <dbReference type="NCBI Taxonomy" id="2562237"/>
    <lineage>
        <taxon>Eukaryota</taxon>
        <taxon>Sar</taxon>
        <taxon>Alveolata</taxon>
        <taxon>Dinophyceae</taxon>
        <taxon>Suessiales</taxon>
        <taxon>Symbiodiniaceae</taxon>
        <taxon>Cladocopium</taxon>
    </lineage>
</organism>
<feature type="transmembrane region" description="Helical" evidence="12">
    <location>
        <begin position="1322"/>
        <end position="1345"/>
    </location>
</feature>